<sequence length="231" mass="25110">MRPALAPETILRAVWVGAGESPEWIVAHTNAMLGQLRSLFDIDQWRTLDHQRWEGAEDDLAQIVRSTVYMNDAHEPPRPDPESGYQLWLTGEGPRVRIRVEISAGAASSGGPIPLHHLTVHIRELSRGAVDGNTIDEMCAAVATIWAPSMVKVANSSINSLARRGNWKIGIGYRTWISSEVGAVNRVAEGLTATELAGGTLISAPDDWPAERVVVAMSETLAANELDEVPH</sequence>
<evidence type="ECO:0000313" key="2">
    <source>
        <dbReference type="Proteomes" id="UP000093898"/>
    </source>
</evidence>
<organism evidence="1 2">
    <name type="scientific">Mycolicibacterium mucogenicum</name>
    <name type="common">Mycobacterium mucogenicum</name>
    <dbReference type="NCBI Taxonomy" id="56689"/>
    <lineage>
        <taxon>Bacteria</taxon>
        <taxon>Bacillati</taxon>
        <taxon>Actinomycetota</taxon>
        <taxon>Actinomycetes</taxon>
        <taxon>Mycobacteriales</taxon>
        <taxon>Mycobacteriaceae</taxon>
        <taxon>Mycolicibacterium</taxon>
    </lineage>
</organism>
<evidence type="ECO:0000313" key="1">
    <source>
        <dbReference type="EMBL" id="OBJ43568.1"/>
    </source>
</evidence>
<reference evidence="1 2" key="1">
    <citation type="submission" date="2016-06" db="EMBL/GenBank/DDBJ databases">
        <authorList>
            <person name="Kjaerup R.B."/>
            <person name="Dalgaard T.S."/>
            <person name="Juul-Madsen H.R."/>
        </authorList>
    </citation>
    <scope>NUCLEOTIDE SEQUENCE [LARGE SCALE GENOMIC DNA]</scope>
    <source>
        <strain evidence="1 2">1127319.6</strain>
    </source>
</reference>
<dbReference type="AlphaFoldDB" id="A0A1A3H7I2"/>
<accession>A0A1A3H7I2</accession>
<proteinExistence type="predicted"/>
<comment type="caution">
    <text evidence="1">The sequence shown here is derived from an EMBL/GenBank/DDBJ whole genome shotgun (WGS) entry which is preliminary data.</text>
</comment>
<name>A0A1A3H7I2_MYCMU</name>
<dbReference type="Proteomes" id="UP000093898">
    <property type="component" value="Unassembled WGS sequence"/>
</dbReference>
<protein>
    <submittedName>
        <fullName evidence="1">Uncharacterized protein</fullName>
    </submittedName>
</protein>
<gene>
    <name evidence="1" type="ORF">A5630_18825</name>
</gene>
<dbReference type="EMBL" id="LZLC01000075">
    <property type="protein sequence ID" value="OBJ43568.1"/>
    <property type="molecule type" value="Genomic_DNA"/>
</dbReference>